<reference evidence="9" key="1">
    <citation type="journal article" date="2019" name="Int. J. Syst. Evol. Microbiol.">
        <title>The Global Catalogue of Microorganisms (GCM) 10K type strain sequencing project: providing services to taxonomists for standard genome sequencing and annotation.</title>
        <authorList>
            <consortium name="The Broad Institute Genomics Platform"/>
            <consortium name="The Broad Institute Genome Sequencing Center for Infectious Disease"/>
            <person name="Wu L."/>
            <person name="Ma J."/>
        </authorList>
    </citation>
    <scope>NUCLEOTIDE SEQUENCE [LARGE SCALE GENOMIC DNA]</scope>
    <source>
        <strain evidence="9">JCM 18424</strain>
    </source>
</reference>
<dbReference type="PANTHER" id="PTHR30429">
    <property type="entry name" value="D-METHIONINE-BINDING LIPOPROTEIN METQ"/>
    <property type="match status" value="1"/>
</dbReference>
<dbReference type="SUPFAM" id="SSF53850">
    <property type="entry name" value="Periplasmic binding protein-like II"/>
    <property type="match status" value="1"/>
</dbReference>
<comment type="subcellular location">
    <subcellularLocation>
        <location evidence="1">Membrane</location>
        <topology evidence="1">Lipid-anchor</topology>
    </subcellularLocation>
</comment>
<evidence type="ECO:0000256" key="3">
    <source>
        <dbReference type="ARBA" id="ARBA00023136"/>
    </source>
</evidence>
<dbReference type="EMBL" id="BAABKE010000008">
    <property type="protein sequence ID" value="GAA5103083.1"/>
    <property type="molecule type" value="Genomic_DNA"/>
</dbReference>
<evidence type="ECO:0000256" key="4">
    <source>
        <dbReference type="ARBA" id="ARBA00023139"/>
    </source>
</evidence>
<feature type="signal peptide" evidence="7">
    <location>
        <begin position="1"/>
        <end position="21"/>
    </location>
</feature>
<dbReference type="Proteomes" id="UP001500631">
    <property type="component" value="Unassembled WGS sequence"/>
</dbReference>
<feature type="chain" id="PRO_5047399096" description="Lipoprotein" evidence="7">
    <location>
        <begin position="22"/>
        <end position="283"/>
    </location>
</feature>
<comment type="caution">
    <text evidence="8">The sequence shown here is derived from an EMBL/GenBank/DDBJ whole genome shotgun (WGS) entry which is preliminary data.</text>
</comment>
<keyword evidence="2 7" id="KW-0732">Signal</keyword>
<evidence type="ECO:0000256" key="2">
    <source>
        <dbReference type="ARBA" id="ARBA00022729"/>
    </source>
</evidence>
<evidence type="ECO:0000256" key="1">
    <source>
        <dbReference type="ARBA" id="ARBA00004635"/>
    </source>
</evidence>
<keyword evidence="3" id="KW-0472">Membrane</keyword>
<proteinExistence type="inferred from homology"/>
<evidence type="ECO:0000256" key="5">
    <source>
        <dbReference type="ARBA" id="ARBA00023288"/>
    </source>
</evidence>
<evidence type="ECO:0000313" key="8">
    <source>
        <dbReference type="EMBL" id="GAA5103083.1"/>
    </source>
</evidence>
<dbReference type="PROSITE" id="PS51257">
    <property type="entry name" value="PROKAR_LIPOPROTEIN"/>
    <property type="match status" value="1"/>
</dbReference>
<protein>
    <recommendedName>
        <fullName evidence="6">Lipoprotein</fullName>
    </recommendedName>
</protein>
<evidence type="ECO:0000256" key="7">
    <source>
        <dbReference type="SAM" id="SignalP"/>
    </source>
</evidence>
<dbReference type="Gene3D" id="3.40.190.10">
    <property type="entry name" value="Periplasmic binding protein-like II"/>
    <property type="match status" value="2"/>
</dbReference>
<dbReference type="Pfam" id="PF03180">
    <property type="entry name" value="Lipoprotein_9"/>
    <property type="match status" value="1"/>
</dbReference>
<dbReference type="PANTHER" id="PTHR30429:SF0">
    <property type="entry name" value="METHIONINE-BINDING LIPOPROTEIN METQ"/>
    <property type="match status" value="1"/>
</dbReference>
<dbReference type="InterPro" id="IPR004872">
    <property type="entry name" value="Lipoprotein_NlpA"/>
</dbReference>
<organism evidence="8 9">
    <name type="scientific">Wohlfahrtiimonas larvae</name>
    <dbReference type="NCBI Taxonomy" id="1157986"/>
    <lineage>
        <taxon>Bacteria</taxon>
        <taxon>Pseudomonadati</taxon>
        <taxon>Pseudomonadota</taxon>
        <taxon>Gammaproteobacteria</taxon>
        <taxon>Cardiobacteriales</taxon>
        <taxon>Ignatzschineriaceae</taxon>
        <taxon>Wohlfahrtiimonas</taxon>
    </lineage>
</organism>
<sequence>MKKLWSKALTASALALSLVLAGCGQGNDAATASDKPVEKKEITIGTTPGMFADMVRDSVRPQLEKKGYTLKLVEFTDYVRPNIALADGDLDINVFQHKPYLDLFKEQHKLDLIEVFQVPTAPLGIYPGKLSSLDDIKEGSSVAVSNDPSNNARALVMLDELGWIKLKEGVNPLVALKKDIVENPKNIQIVELEAAQLPRARADVDFAVINGNYAIDAGIKPTEALFQEPSFAYVNWSAVKPKDKDAVWLKDITEAYNSDEFKAYVDQKFPGFKLPAIWGEQAK</sequence>
<evidence type="ECO:0000256" key="6">
    <source>
        <dbReference type="PIRNR" id="PIRNR002854"/>
    </source>
</evidence>
<gene>
    <name evidence="8" type="ORF">GCM10023338_21080</name>
</gene>
<keyword evidence="9" id="KW-1185">Reference proteome</keyword>
<keyword evidence="4" id="KW-0564">Palmitate</keyword>
<accession>A0ABP9N1M6</accession>
<dbReference type="PIRSF" id="PIRSF002854">
    <property type="entry name" value="MetQ"/>
    <property type="match status" value="1"/>
</dbReference>
<evidence type="ECO:0000313" key="9">
    <source>
        <dbReference type="Proteomes" id="UP001500631"/>
    </source>
</evidence>
<dbReference type="RefSeq" id="WP_077926429.1">
    <property type="nucleotide sequence ID" value="NZ_BAABKE010000008.1"/>
</dbReference>
<comment type="similarity">
    <text evidence="6">Belongs to the nlpA lipoprotein family.</text>
</comment>
<name>A0ABP9N1M6_9GAMM</name>
<keyword evidence="5 6" id="KW-0449">Lipoprotein</keyword>